<evidence type="ECO:0000256" key="8">
    <source>
        <dbReference type="ARBA" id="ARBA00022597"/>
    </source>
</evidence>
<evidence type="ECO:0000256" key="3">
    <source>
        <dbReference type="ARBA" id="ARBA00004651"/>
    </source>
</evidence>
<evidence type="ECO:0000256" key="15">
    <source>
        <dbReference type="SAM" id="SignalP"/>
    </source>
</evidence>
<evidence type="ECO:0000256" key="5">
    <source>
        <dbReference type="ARBA" id="ARBA00015973"/>
    </source>
</evidence>
<proteinExistence type="inferred from homology"/>
<accession>A0A0P7UFA1</accession>
<dbReference type="STRING" id="113540.ENSSFOP00015028224"/>
<comment type="catalytic activity">
    <reaction evidence="1">
        <text>D-fructose(out) = D-fructose(in)</text>
        <dbReference type="Rhea" id="RHEA:60372"/>
        <dbReference type="ChEBI" id="CHEBI:37721"/>
    </reaction>
</comment>
<dbReference type="EMBL" id="JARO02011723">
    <property type="protein sequence ID" value="KPP59699.1"/>
    <property type="molecule type" value="Genomic_DNA"/>
</dbReference>
<evidence type="ECO:0000313" key="18">
    <source>
        <dbReference type="Proteomes" id="UP000034805"/>
    </source>
</evidence>
<feature type="transmembrane region" description="Helical" evidence="14">
    <location>
        <begin position="266"/>
        <end position="292"/>
    </location>
</feature>
<feature type="transmembrane region" description="Helical" evidence="14">
    <location>
        <begin position="304"/>
        <end position="324"/>
    </location>
</feature>
<evidence type="ECO:0000256" key="10">
    <source>
        <dbReference type="ARBA" id="ARBA00022989"/>
    </source>
</evidence>
<reference evidence="17 18" key="1">
    <citation type="submission" date="2015-08" db="EMBL/GenBank/DDBJ databases">
        <title>The genome of the Asian arowana (Scleropages formosus).</title>
        <authorList>
            <person name="Tan M.H."/>
            <person name="Gan H.M."/>
            <person name="Croft L.J."/>
            <person name="Austin C.M."/>
        </authorList>
    </citation>
    <scope>NUCLEOTIDE SEQUENCE [LARGE SCALE GENOMIC DNA]</scope>
    <source>
        <strain evidence="17">Aro1</strain>
    </source>
</reference>
<dbReference type="PROSITE" id="PS00217">
    <property type="entry name" value="SUGAR_TRANSPORT_2"/>
    <property type="match status" value="1"/>
</dbReference>
<feature type="chain" id="PRO_5006143274" description="Solute carrier family 2, facilitated glucose transporter member 5" evidence="15">
    <location>
        <begin position="22"/>
        <end position="484"/>
    </location>
</feature>
<keyword evidence="9 14" id="KW-0812">Transmembrane</keyword>
<feature type="transmembrane region" description="Helical" evidence="14">
    <location>
        <begin position="89"/>
        <end position="105"/>
    </location>
</feature>
<feature type="domain" description="Major facilitator superfamily (MFS) profile" evidence="16">
    <location>
        <begin position="9"/>
        <end position="452"/>
    </location>
</feature>
<dbReference type="GO" id="GO:0046323">
    <property type="term" value="P:D-glucose import"/>
    <property type="evidence" value="ECO:0007669"/>
    <property type="project" value="TreeGrafter"/>
</dbReference>
<organism evidence="17 18">
    <name type="scientific">Scleropages formosus</name>
    <name type="common">Asian bonytongue</name>
    <name type="synonym">Osteoglossum formosum</name>
    <dbReference type="NCBI Taxonomy" id="113540"/>
    <lineage>
        <taxon>Eukaryota</taxon>
        <taxon>Metazoa</taxon>
        <taxon>Chordata</taxon>
        <taxon>Craniata</taxon>
        <taxon>Vertebrata</taxon>
        <taxon>Euteleostomi</taxon>
        <taxon>Actinopterygii</taxon>
        <taxon>Neopterygii</taxon>
        <taxon>Teleostei</taxon>
        <taxon>Osteoglossocephala</taxon>
        <taxon>Osteoglossomorpha</taxon>
        <taxon>Osteoglossiformes</taxon>
        <taxon>Osteoglossidae</taxon>
        <taxon>Scleropages</taxon>
    </lineage>
</organism>
<evidence type="ECO:0000256" key="11">
    <source>
        <dbReference type="ARBA" id="ARBA00023136"/>
    </source>
</evidence>
<feature type="signal peptide" evidence="15">
    <location>
        <begin position="1"/>
        <end position="21"/>
    </location>
</feature>
<feature type="transmembrane region" description="Helical" evidence="14">
    <location>
        <begin position="331"/>
        <end position="353"/>
    </location>
</feature>
<dbReference type="Gene3D" id="1.20.1250.20">
    <property type="entry name" value="MFS general substrate transporter like domains"/>
    <property type="match status" value="1"/>
</dbReference>
<keyword evidence="11 14" id="KW-0472">Membrane</keyword>
<feature type="transmembrane region" description="Helical" evidence="14">
    <location>
        <begin position="57"/>
        <end position="82"/>
    </location>
</feature>
<protein>
    <recommendedName>
        <fullName evidence="5">Solute carrier family 2, facilitated glucose transporter member 5</fullName>
    </recommendedName>
    <alternativeName>
        <fullName evidence="13">Fructose transporter</fullName>
    </alternativeName>
    <alternativeName>
        <fullName evidence="12">Glucose transporter type 5, small intestine</fullName>
    </alternativeName>
</protein>
<comment type="similarity">
    <text evidence="4">Belongs to the major facilitator superfamily. Sugar transporter (TC 2.A.1.1) family. Glucose transporter subfamily.</text>
</comment>
<dbReference type="FunFam" id="1.20.1250.20:FF:001511">
    <property type="entry name" value="Solute carrier family 2, facilitated glucose transporter member 5"/>
    <property type="match status" value="1"/>
</dbReference>
<dbReference type="InterPro" id="IPR020846">
    <property type="entry name" value="MFS_dom"/>
</dbReference>
<feature type="transmembrane region" description="Helical" evidence="14">
    <location>
        <begin position="117"/>
        <end position="138"/>
    </location>
</feature>
<feature type="transmembrane region" description="Helical" evidence="14">
    <location>
        <begin position="180"/>
        <end position="201"/>
    </location>
</feature>
<dbReference type="GO" id="GO:0070837">
    <property type="term" value="P:dehydroascorbic acid transport"/>
    <property type="evidence" value="ECO:0007669"/>
    <property type="project" value="TreeGrafter"/>
</dbReference>
<evidence type="ECO:0000256" key="4">
    <source>
        <dbReference type="ARBA" id="ARBA00007004"/>
    </source>
</evidence>
<dbReference type="InterPro" id="IPR036259">
    <property type="entry name" value="MFS_trans_sf"/>
</dbReference>
<evidence type="ECO:0000256" key="7">
    <source>
        <dbReference type="ARBA" id="ARBA00022475"/>
    </source>
</evidence>
<dbReference type="GO" id="GO:1990539">
    <property type="term" value="P:fructose import across plasma membrane"/>
    <property type="evidence" value="ECO:0007669"/>
    <property type="project" value="UniProtKB-ARBA"/>
</dbReference>
<feature type="transmembrane region" description="Helical" evidence="14">
    <location>
        <begin position="428"/>
        <end position="448"/>
    </location>
</feature>
<dbReference type="PANTHER" id="PTHR23503:SF130">
    <property type="entry name" value="SOLUTE CARRIER FAMILY 2 (FACILITATED GLUCOSE TRANSPORTER), MEMBER 9-LIKE 1"/>
    <property type="match status" value="1"/>
</dbReference>
<comment type="subcellular location">
    <subcellularLocation>
        <location evidence="2">Cell membrane</location>
        <location evidence="2">Sarcolemma</location>
    </subcellularLocation>
    <subcellularLocation>
        <location evidence="3">Cell membrane</location>
        <topology evidence="3">Multi-pass membrane protein</topology>
    </subcellularLocation>
</comment>
<evidence type="ECO:0000313" key="17">
    <source>
        <dbReference type="EMBL" id="KPP59699.1"/>
    </source>
</evidence>
<evidence type="ECO:0000256" key="9">
    <source>
        <dbReference type="ARBA" id="ARBA00022692"/>
    </source>
</evidence>
<keyword evidence="6" id="KW-0813">Transport</keyword>
<feature type="transmembrane region" description="Helical" evidence="14">
    <location>
        <begin position="399"/>
        <end position="422"/>
    </location>
</feature>
<feature type="transmembrane region" description="Helical" evidence="14">
    <location>
        <begin position="150"/>
        <end position="168"/>
    </location>
</feature>
<evidence type="ECO:0000256" key="14">
    <source>
        <dbReference type="SAM" id="Phobius"/>
    </source>
</evidence>
<evidence type="ECO:0000256" key="1">
    <source>
        <dbReference type="ARBA" id="ARBA00000590"/>
    </source>
</evidence>
<evidence type="ECO:0000259" key="16">
    <source>
        <dbReference type="PROSITE" id="PS50850"/>
    </source>
</evidence>
<dbReference type="GO" id="GO:0005353">
    <property type="term" value="F:fructose transmembrane transporter activity"/>
    <property type="evidence" value="ECO:0007669"/>
    <property type="project" value="UniProtKB-ARBA"/>
</dbReference>
<evidence type="ECO:0000256" key="12">
    <source>
        <dbReference type="ARBA" id="ARBA00029961"/>
    </source>
</evidence>
<comment type="caution">
    <text evidence="17">The sequence shown here is derived from an EMBL/GenBank/DDBJ whole genome shotgun (WGS) entry which is preliminary data.</text>
</comment>
<dbReference type="InterPro" id="IPR005828">
    <property type="entry name" value="MFS_sugar_transport-like"/>
</dbReference>
<keyword evidence="15" id="KW-0732">Signal</keyword>
<dbReference type="PANTHER" id="PTHR23503">
    <property type="entry name" value="SOLUTE CARRIER FAMILY 2"/>
    <property type="match status" value="1"/>
</dbReference>
<evidence type="ECO:0000256" key="2">
    <source>
        <dbReference type="ARBA" id="ARBA00004135"/>
    </source>
</evidence>
<dbReference type="AlphaFoldDB" id="A0A0P7UFA1"/>
<dbReference type="Pfam" id="PF00083">
    <property type="entry name" value="Sugar_tr"/>
    <property type="match status" value="1"/>
</dbReference>
<feature type="transmembrane region" description="Helical" evidence="14">
    <location>
        <begin position="359"/>
        <end position="387"/>
    </location>
</feature>
<evidence type="ECO:0000256" key="13">
    <source>
        <dbReference type="ARBA" id="ARBA00031099"/>
    </source>
</evidence>
<dbReference type="InterPro" id="IPR045263">
    <property type="entry name" value="GLUT"/>
</dbReference>
<gene>
    <name evidence="17" type="ORF">Z043_122357</name>
</gene>
<dbReference type="PROSITE" id="PS50850">
    <property type="entry name" value="MFS"/>
    <property type="match status" value="1"/>
</dbReference>
<dbReference type="InterPro" id="IPR005829">
    <property type="entry name" value="Sugar_transporter_CS"/>
</dbReference>
<keyword evidence="8" id="KW-0762">Sugar transport</keyword>
<dbReference type="GO" id="GO:0055056">
    <property type="term" value="F:D-glucose transmembrane transporter activity"/>
    <property type="evidence" value="ECO:0007669"/>
    <property type="project" value="TreeGrafter"/>
</dbReference>
<name>A0A0P7UFA1_SCLFO</name>
<dbReference type="SUPFAM" id="SSF103473">
    <property type="entry name" value="MFS general substrate transporter"/>
    <property type="match status" value="1"/>
</dbReference>
<evidence type="ECO:0000256" key="6">
    <source>
        <dbReference type="ARBA" id="ARBA00022448"/>
    </source>
</evidence>
<dbReference type="Proteomes" id="UP000034805">
    <property type="component" value="Unassembled WGS sequence"/>
</dbReference>
<keyword evidence="7" id="KW-1003">Cell membrane</keyword>
<dbReference type="GO" id="GO:0042383">
    <property type="term" value="C:sarcolemma"/>
    <property type="evidence" value="ECO:0007669"/>
    <property type="project" value="UniProtKB-SubCell"/>
</dbReference>
<sequence>MHGKALLLIIVLGIGGSFQHGYQITVISSPSMYIKDFINKTWEERYEQPIKDGVATFLWSSVVGFYGLGGFAGSLSVSFITAKFGRKRAMIWNNVISITAAIFMLTSKTAKSFEMVFIARFLYGLSAGLGVNVQSIYLGESCLKEVRGMVILTAATFFSMGKFCGQFIGLGELLGREHLWHILLSFSSCFAVVHLLLLPFLPEAPRYLVIERNDKELCRKALQSLWGEGNYKVEIEEMLLEQAAIRGKHTKNMLELLRDRSVRWQVITVVVISISMHLSGSSVVNVFTFSIFTEAGVPLDKIPYVTLGLGISEVTTSVTCGFLIENMGRRALLWRAFGSLSVIMALITVTLTFKDSTYWIPYCTVALVFLFVIFHGGGAAGVVIPFIHESFVQSHRPAAFALVGCLRWFEFWVIGTVFPFLLNFLKSFCFVLSVATCLAAALFFFFLIPETKGKTVLQISNEFKKFPVWRTPSSDKNIIMETRF</sequence>
<keyword evidence="10 14" id="KW-1133">Transmembrane helix</keyword>